<gene>
    <name evidence="8" type="ordered locus">Galf_1045</name>
</gene>
<dbReference type="Gene3D" id="2.30.30.910">
    <property type="match status" value="1"/>
</dbReference>
<keyword evidence="8" id="KW-0282">Flagellum</keyword>
<dbReference type="Proteomes" id="UP000001235">
    <property type="component" value="Chromosome"/>
</dbReference>
<dbReference type="OrthoDB" id="9785233at2"/>
<sequence precursor="true">MVTATTNASNTSAVFAALNGTSSTSTASATSAAASQDRFMKLLVTQLKNQDPLNPMDNAQMTSQMAQISTVSGIDKLNATLQALSASMTPNQTLQAATMIGRGVLVTGNGMDLKAGVGLGGFELASAAESNKVSVTDASGVLISTIDLGAQPAGIVKFQWDGKDSAGNVMPDGQYTFAVTSTQASNTVAATGLEYGIVGSVTQGSQGVELSVGQMQKVALAQVKQIL</sequence>
<dbReference type="InterPro" id="IPR025963">
    <property type="entry name" value="FLgD_Tudor"/>
</dbReference>
<dbReference type="KEGG" id="gca:Galf_1045"/>
<evidence type="ECO:0000256" key="2">
    <source>
        <dbReference type="ARBA" id="ARBA00016013"/>
    </source>
</evidence>
<dbReference type="Pfam" id="PF03963">
    <property type="entry name" value="FlgD"/>
    <property type="match status" value="1"/>
</dbReference>
<evidence type="ECO:0000313" key="8">
    <source>
        <dbReference type="EMBL" id="ADL55075.1"/>
    </source>
</evidence>
<evidence type="ECO:0000259" key="7">
    <source>
        <dbReference type="Pfam" id="PF13861"/>
    </source>
</evidence>
<dbReference type="eggNOG" id="COG1843">
    <property type="taxonomic scope" value="Bacteria"/>
</dbReference>
<dbReference type="GO" id="GO:0044781">
    <property type="term" value="P:bacterial-type flagellum organization"/>
    <property type="evidence" value="ECO:0007669"/>
    <property type="project" value="UniProtKB-UniRule"/>
</dbReference>
<comment type="function">
    <text evidence="4 5">Required for flagellar hook formation. May act as a scaffolding protein.</text>
</comment>
<dbReference type="STRING" id="395494.Galf_1045"/>
<keyword evidence="8" id="KW-0969">Cilium</keyword>
<feature type="domain" description="FlgD/Vpr Ig-like" evidence="6">
    <location>
        <begin position="114"/>
        <end position="184"/>
    </location>
</feature>
<dbReference type="EMBL" id="CP002159">
    <property type="protein sequence ID" value="ADL55075.1"/>
    <property type="molecule type" value="Genomic_DNA"/>
</dbReference>
<name>D9SEX8_GALCS</name>
<dbReference type="Gene3D" id="2.60.40.4070">
    <property type="match status" value="1"/>
</dbReference>
<protein>
    <recommendedName>
        <fullName evidence="2 5">Basal-body rod modification protein FlgD</fullName>
    </recommendedName>
</protein>
<dbReference type="AlphaFoldDB" id="D9SEX8"/>
<keyword evidence="8" id="KW-0966">Cell projection</keyword>
<proteinExistence type="inferred from homology"/>
<dbReference type="Pfam" id="PF13861">
    <property type="entry name" value="FLgD_tudor"/>
    <property type="match status" value="1"/>
</dbReference>
<accession>D9SEX8</accession>
<dbReference type="HOGENOM" id="CLU_047535_0_0_4"/>
<reference evidence="8 9" key="1">
    <citation type="submission" date="2010-08" db="EMBL/GenBank/DDBJ databases">
        <title>Complete sequence of Gallionella capsiferriformans ES-2.</title>
        <authorList>
            <consortium name="US DOE Joint Genome Institute"/>
            <person name="Lucas S."/>
            <person name="Copeland A."/>
            <person name="Lapidus A."/>
            <person name="Cheng J.-F."/>
            <person name="Bruce D."/>
            <person name="Goodwin L."/>
            <person name="Pitluck S."/>
            <person name="Chertkov O."/>
            <person name="Davenport K.W."/>
            <person name="Detter J.C."/>
            <person name="Han C."/>
            <person name="Tapia R."/>
            <person name="Land M."/>
            <person name="Hauser L."/>
            <person name="Chang Y.-J."/>
            <person name="Jeffries C."/>
            <person name="Kyrpides N."/>
            <person name="Ivanova N."/>
            <person name="Mikhailova N."/>
            <person name="Shelobolina E.S."/>
            <person name="Picardal F."/>
            <person name="Roden E."/>
            <person name="Emerson D."/>
            <person name="Woyke T."/>
        </authorList>
    </citation>
    <scope>NUCLEOTIDE SEQUENCE [LARGE SCALE GENOMIC DNA]</scope>
    <source>
        <strain evidence="8 9">ES-2</strain>
    </source>
</reference>
<dbReference type="InterPro" id="IPR025965">
    <property type="entry name" value="FlgD/Vpr_Ig-like"/>
</dbReference>
<evidence type="ECO:0000313" key="9">
    <source>
        <dbReference type="Proteomes" id="UP000001235"/>
    </source>
</evidence>
<comment type="similarity">
    <text evidence="1 5">Belongs to the FlgD family.</text>
</comment>
<keyword evidence="3 5" id="KW-1005">Bacterial flagellum biogenesis</keyword>
<keyword evidence="9" id="KW-1185">Reference proteome</keyword>
<evidence type="ECO:0000259" key="6">
    <source>
        <dbReference type="Pfam" id="PF13860"/>
    </source>
</evidence>
<dbReference type="InterPro" id="IPR005648">
    <property type="entry name" value="FlgD"/>
</dbReference>
<dbReference type="RefSeq" id="WP_013293015.1">
    <property type="nucleotide sequence ID" value="NC_014394.1"/>
</dbReference>
<evidence type="ECO:0000256" key="4">
    <source>
        <dbReference type="ARBA" id="ARBA00024746"/>
    </source>
</evidence>
<organism evidence="8 9">
    <name type="scientific">Gallionella capsiferriformans (strain ES-2)</name>
    <name type="common">Gallionella ferruginea capsiferriformans (strain ES-2)</name>
    <dbReference type="NCBI Taxonomy" id="395494"/>
    <lineage>
        <taxon>Bacteria</taxon>
        <taxon>Pseudomonadati</taxon>
        <taxon>Pseudomonadota</taxon>
        <taxon>Betaproteobacteria</taxon>
        <taxon>Nitrosomonadales</taxon>
        <taxon>Gallionellaceae</taxon>
        <taxon>Gallionella</taxon>
    </lineage>
</organism>
<evidence type="ECO:0000256" key="5">
    <source>
        <dbReference type="RuleBase" id="RU362076"/>
    </source>
</evidence>
<evidence type="ECO:0000256" key="1">
    <source>
        <dbReference type="ARBA" id="ARBA00010577"/>
    </source>
</evidence>
<evidence type="ECO:0000256" key="3">
    <source>
        <dbReference type="ARBA" id="ARBA00022795"/>
    </source>
</evidence>
<dbReference type="Pfam" id="PF13860">
    <property type="entry name" value="FlgD_ig"/>
    <property type="match status" value="1"/>
</dbReference>
<feature type="domain" description="FlgD Tudor-like" evidence="7">
    <location>
        <begin position="91"/>
        <end position="224"/>
    </location>
</feature>